<evidence type="ECO:0000313" key="1">
    <source>
        <dbReference type="EMBL" id="KAK5082033.1"/>
    </source>
</evidence>
<reference evidence="1 2" key="1">
    <citation type="submission" date="2023-08" db="EMBL/GenBank/DDBJ databases">
        <title>Black Yeasts Isolated from many extreme environments.</title>
        <authorList>
            <person name="Coleine C."/>
            <person name="Stajich J.E."/>
            <person name="Selbmann L."/>
        </authorList>
    </citation>
    <scope>NUCLEOTIDE SEQUENCE [LARGE SCALE GENOMIC DNA]</scope>
    <source>
        <strain evidence="1 2">CCFEE 5910</strain>
    </source>
</reference>
<dbReference type="Proteomes" id="UP001309876">
    <property type="component" value="Unassembled WGS sequence"/>
</dbReference>
<keyword evidence="2" id="KW-1185">Reference proteome</keyword>
<dbReference type="EMBL" id="JAVRRJ010000008">
    <property type="protein sequence ID" value="KAK5082033.1"/>
    <property type="molecule type" value="Genomic_DNA"/>
</dbReference>
<organism evidence="1 2">
    <name type="scientific">Lithohypha guttulata</name>
    <dbReference type="NCBI Taxonomy" id="1690604"/>
    <lineage>
        <taxon>Eukaryota</taxon>
        <taxon>Fungi</taxon>
        <taxon>Dikarya</taxon>
        <taxon>Ascomycota</taxon>
        <taxon>Pezizomycotina</taxon>
        <taxon>Eurotiomycetes</taxon>
        <taxon>Chaetothyriomycetidae</taxon>
        <taxon>Chaetothyriales</taxon>
        <taxon>Trichomeriaceae</taxon>
        <taxon>Lithohypha</taxon>
    </lineage>
</organism>
<evidence type="ECO:0000313" key="2">
    <source>
        <dbReference type="Proteomes" id="UP001309876"/>
    </source>
</evidence>
<comment type="caution">
    <text evidence="1">The sequence shown here is derived from an EMBL/GenBank/DDBJ whole genome shotgun (WGS) entry which is preliminary data.</text>
</comment>
<protein>
    <submittedName>
        <fullName evidence="1">Uncharacterized protein</fullName>
    </submittedName>
</protein>
<dbReference type="AlphaFoldDB" id="A0AAN7SUM3"/>
<proteinExistence type="predicted"/>
<sequence>MLDKNIYFVEIWGVLLNHVYPHTTTSQLGSDETIVSALRRVYPHDMRRFYDQAEDVLTWSWILLAPSATRSILRLTHWSDHLERAGLPPVPLWVSLQMLRLQHIDAESLSRLIALISRHRRAYRWWGDSAILLIVRMLRHARIASPSSFEKITTLFLDVLDAHLNQQRRTLHSRLPIITYWCNRVLSLMSLPVSLHPFRSMSFQQAAQLTLMRYMQNHVPTIPLNREGYRAIAALQTMHRKTATEKDWARLKSINWPPWEQKVLMGAIIRPRIYSGRFSRVIKVLQRTQESGYPLRNAEIAMQVLAGWDTDRSPTIQMRRKISLHNSGALFRPTSVDDPVVWAARVEATRTVREAWMCFCSYSTTVPVGRQVAQVYHVMFTKLFAKVSPNRSERGTMPGDGLETYPDPESARERVWVPEEIPSIEDFFSRMVKNNVRPSLRLLSDLLDHPETSLDKGLQYVSCAYITSGHQCILTKPEEQNFQNLIRVLKVMPNHFSRAYIGLLARPNTPKGAPWRFFGEAMGRRLVGPVFVGSLLEKSGIREPSIWNAYFAALFQHAHDKFDSFRKLQLTTIWMRACQALCSVWHTVPLNYMTFESVAHLAFVTETMSKATQLADAPTDPGRLMISKKMFMVAASGSSRREFCSFTASTNILHSVPRGDAIEAMVWVLATAQNSSSVDDMVQLLRWTCHHLEQIKLHGHGLSKHNLAAFKTFLTGVWALKDEDLFDEVYVATEEQMQEVEQLAGDMGGWPDDEYIATYMMFQRGKIERIRRLLRSRVRLRIGKEEVAVPEER</sequence>
<gene>
    <name evidence="1" type="ORF">LTR05_007175</name>
</gene>
<accession>A0AAN7SUM3</accession>
<name>A0AAN7SUM3_9EURO</name>